<keyword evidence="2" id="KW-0472">Membrane</keyword>
<evidence type="ECO:0000256" key="1">
    <source>
        <dbReference type="SAM" id="MobiDB-lite"/>
    </source>
</evidence>
<comment type="caution">
    <text evidence="3">The sequence shown here is derived from an EMBL/GenBank/DDBJ whole genome shotgun (WGS) entry which is preliminary data.</text>
</comment>
<keyword evidence="4" id="KW-1185">Reference proteome</keyword>
<keyword evidence="2" id="KW-0812">Transmembrane</keyword>
<organism evidence="3 4">
    <name type="scientific">Porphyridium purpureum</name>
    <name type="common">Red alga</name>
    <name type="synonym">Porphyridium cruentum</name>
    <dbReference type="NCBI Taxonomy" id="35688"/>
    <lineage>
        <taxon>Eukaryota</taxon>
        <taxon>Rhodophyta</taxon>
        <taxon>Bangiophyceae</taxon>
        <taxon>Porphyridiales</taxon>
        <taxon>Porphyridiaceae</taxon>
        <taxon>Porphyridium</taxon>
    </lineage>
</organism>
<reference evidence="4" key="1">
    <citation type="journal article" date="2019" name="Nat. Commun.">
        <title>Expansion of phycobilisome linker gene families in mesophilic red algae.</title>
        <authorList>
            <person name="Lee J."/>
            <person name="Kim D."/>
            <person name="Bhattacharya D."/>
            <person name="Yoon H.S."/>
        </authorList>
    </citation>
    <scope>NUCLEOTIDE SEQUENCE [LARGE SCALE GENOMIC DNA]</scope>
    <source>
        <strain evidence="4">CCMP 1328</strain>
    </source>
</reference>
<feature type="region of interest" description="Disordered" evidence="1">
    <location>
        <begin position="653"/>
        <end position="675"/>
    </location>
</feature>
<dbReference type="EMBL" id="VRMN01000003">
    <property type="protein sequence ID" value="KAA8495509.1"/>
    <property type="molecule type" value="Genomic_DNA"/>
</dbReference>
<dbReference type="Proteomes" id="UP000324585">
    <property type="component" value="Unassembled WGS sequence"/>
</dbReference>
<dbReference type="AlphaFoldDB" id="A0A5J4YVI7"/>
<protein>
    <submittedName>
        <fullName evidence="3">Uncharacterized protein</fullName>
    </submittedName>
</protein>
<name>A0A5J4YVI7_PORPP</name>
<keyword evidence="2" id="KW-1133">Transmembrane helix</keyword>
<feature type="transmembrane region" description="Helical" evidence="2">
    <location>
        <begin position="622"/>
        <end position="642"/>
    </location>
</feature>
<proteinExistence type="predicted"/>
<feature type="compositionally biased region" description="Basic and acidic residues" evidence="1">
    <location>
        <begin position="428"/>
        <end position="446"/>
    </location>
</feature>
<evidence type="ECO:0000256" key="2">
    <source>
        <dbReference type="SAM" id="Phobius"/>
    </source>
</evidence>
<feature type="region of interest" description="Disordered" evidence="1">
    <location>
        <begin position="423"/>
        <end position="446"/>
    </location>
</feature>
<evidence type="ECO:0000313" key="3">
    <source>
        <dbReference type="EMBL" id="KAA8495509.1"/>
    </source>
</evidence>
<accession>A0A5J4YVI7</accession>
<evidence type="ECO:0000313" key="4">
    <source>
        <dbReference type="Proteomes" id="UP000324585"/>
    </source>
</evidence>
<sequence length="691" mass="75872">MERSAGTRCGSVTLSRRGWPVLICVASCALALAIHALPAEQSTQRHAQQDPFAHHAWQDDAEQELMQNAKSALNSFSLVFVDHSVAGVKGKDLPSEPARGSRMVHLIENGVPRTAFLETCMVSGSYSTSHDARMSCAYVDEYTTQVDLIALFNPSLYSMPKPDIKVVSLQKHAGNSSAKARSEVDDVKIGIKYFSANHDAGTSMFSIVFDCGIQRGNNSEQLATLTFSFDDEVHVSISILKKCATSFQMMHPDLLVSLESNAMTNAKPNTRVELTPGSDILFELLTDEVVIPEDKGVVINLLVSLKFPGTIHKIGSIVWNRAPPGFEVSIVAMNSLEFIRRGLYSKFPLLATCSSEKLEGVGSSRAFEVSFDMTPFRPLRIRWNMTCAARLQEPKRASVAEMRAQASAMLSANAAKAAVLNASSENSVGRRNDSPDPRIMRDDLAGDKQRELTKRENFSALINVCVFNVVHPEIVQAGKVQKEYNITRANFQLFALRDPRALALPIKWLDPRVSIFEASVWAGLRRTINYSGVYISSSAPDIVMGALVLPSMFSYFYMSESGGSIVDMRKLRVMCVCLDAGSAYVMVSVVLEDGSLIEFGFAKECDSPQMHQRSGQLTAVSLMNWILFCMMAASAGTLAFFVKRQSLSFNMQPSGTRYSESRFSRGPRVGTTGARPVERAGQFDTSCLKDG</sequence>
<gene>
    <name evidence="3" type="ORF">FVE85_1664</name>
</gene>